<organism evidence="3 4">
    <name type="scientific">Candidatus Scalindua rubra</name>
    <dbReference type="NCBI Taxonomy" id="1872076"/>
    <lineage>
        <taxon>Bacteria</taxon>
        <taxon>Pseudomonadati</taxon>
        <taxon>Planctomycetota</taxon>
        <taxon>Candidatus Brocadiia</taxon>
        <taxon>Candidatus Brocadiales</taxon>
        <taxon>Candidatus Scalinduaceae</taxon>
        <taxon>Candidatus Scalindua</taxon>
    </lineage>
</organism>
<gene>
    <name evidence="3" type="ORF">SCARUB_00717</name>
</gene>
<dbReference type="PANTHER" id="PTHR12526">
    <property type="entry name" value="GLYCOSYLTRANSFERASE"/>
    <property type="match status" value="1"/>
</dbReference>
<feature type="domain" description="Glycosyltransferase subfamily 4-like N-terminal" evidence="2">
    <location>
        <begin position="18"/>
        <end position="187"/>
    </location>
</feature>
<evidence type="ECO:0000313" key="3">
    <source>
        <dbReference type="EMBL" id="ODS34147.1"/>
    </source>
</evidence>
<reference evidence="3 4" key="1">
    <citation type="submission" date="2016-07" db="EMBL/GenBank/DDBJ databases">
        <title>Draft genome of Scalindua rubra, obtained from a brine-seawater interface in the Red Sea, sheds light on salt adaptation in anammox bacteria.</title>
        <authorList>
            <person name="Speth D.R."/>
            <person name="Lagkouvardos I."/>
            <person name="Wang Y."/>
            <person name="Qian P.-Y."/>
            <person name="Dutilh B.E."/>
            <person name="Jetten M.S."/>
        </authorList>
    </citation>
    <scope>NUCLEOTIDE SEQUENCE [LARGE SCALE GENOMIC DNA]</scope>
    <source>
        <strain evidence="3">BSI-1</strain>
    </source>
</reference>
<dbReference type="InterPro" id="IPR001296">
    <property type="entry name" value="Glyco_trans_1"/>
</dbReference>
<keyword evidence="3" id="KW-0808">Transferase</keyword>
<dbReference type="Gene3D" id="3.40.50.2000">
    <property type="entry name" value="Glycogen Phosphorylase B"/>
    <property type="match status" value="2"/>
</dbReference>
<dbReference type="SUPFAM" id="SSF53756">
    <property type="entry name" value="UDP-Glycosyltransferase/glycogen phosphorylase"/>
    <property type="match status" value="1"/>
</dbReference>
<comment type="caution">
    <text evidence="3">The sequence shown here is derived from an EMBL/GenBank/DDBJ whole genome shotgun (WGS) entry which is preliminary data.</text>
</comment>
<evidence type="ECO:0000259" key="1">
    <source>
        <dbReference type="Pfam" id="PF00534"/>
    </source>
</evidence>
<protein>
    <submittedName>
        <fullName evidence="3">Putative glycosyltransferase</fullName>
    </submittedName>
</protein>
<sequence length="391" mass="44120">MNPRKIKILNIITRLELGGPPILVIDILQRLNKKRFESSIVTGITIDSRYDMIGFARDKDIRVFIMPSLVRNVHPLKDVISLIKLALFLKKEKYDIIHCHTSKGGFIGRLAAKLAGARIIIYSPHGDIFEGYFCKLVTNFFVLLEKFAARFTDKIINLSEIEIERFLKHGIGTKQQLKHIYNGIDIKYYERTMASNLKKRDEFGLSKDDFICATVGRLVPVKGHTYLIKAIQKVIKVIPKARFLFIGDGELKSELSEEIKSLGLQENIFLLGARRDIATTLSCINIFLLPSINEGFGMVLIEAMAAKKPVIATNVGGIPEVVIDGKTGILIPPKDTEGFSSAIIKLYNNPELSKRMGLAGYRRTKNIFNIETTVHELEDLYSELIKEKNIT</sequence>
<dbReference type="PANTHER" id="PTHR12526:SF630">
    <property type="entry name" value="GLYCOSYLTRANSFERASE"/>
    <property type="match status" value="1"/>
</dbReference>
<proteinExistence type="predicted"/>
<accession>A0A1E3XET3</accession>
<dbReference type="GO" id="GO:0016757">
    <property type="term" value="F:glycosyltransferase activity"/>
    <property type="evidence" value="ECO:0007669"/>
    <property type="project" value="InterPro"/>
</dbReference>
<dbReference type="Proteomes" id="UP000094056">
    <property type="component" value="Unassembled WGS sequence"/>
</dbReference>
<dbReference type="AlphaFoldDB" id="A0A1E3XET3"/>
<dbReference type="InterPro" id="IPR028098">
    <property type="entry name" value="Glyco_trans_4-like_N"/>
</dbReference>
<dbReference type="Pfam" id="PF00534">
    <property type="entry name" value="Glycos_transf_1"/>
    <property type="match status" value="1"/>
</dbReference>
<feature type="domain" description="Glycosyl transferase family 1" evidence="1">
    <location>
        <begin position="198"/>
        <end position="362"/>
    </location>
</feature>
<dbReference type="CDD" id="cd03808">
    <property type="entry name" value="GT4_CapM-like"/>
    <property type="match status" value="1"/>
</dbReference>
<dbReference type="Pfam" id="PF13439">
    <property type="entry name" value="Glyco_transf_4"/>
    <property type="match status" value="1"/>
</dbReference>
<dbReference type="EMBL" id="MAYW01000012">
    <property type="protein sequence ID" value="ODS34147.1"/>
    <property type="molecule type" value="Genomic_DNA"/>
</dbReference>
<evidence type="ECO:0000259" key="2">
    <source>
        <dbReference type="Pfam" id="PF13439"/>
    </source>
</evidence>
<evidence type="ECO:0000313" key="4">
    <source>
        <dbReference type="Proteomes" id="UP000094056"/>
    </source>
</evidence>
<name>A0A1E3XET3_9BACT</name>